<reference evidence="3" key="1">
    <citation type="submission" date="2020-11" db="EMBL/GenBank/DDBJ databases">
        <authorList>
            <person name="Tran Van P."/>
        </authorList>
    </citation>
    <scope>NUCLEOTIDE SEQUENCE</scope>
</reference>
<keyword evidence="1" id="KW-0175">Coiled coil</keyword>
<organism evidence="3">
    <name type="scientific">Darwinula stevensoni</name>
    <dbReference type="NCBI Taxonomy" id="69355"/>
    <lineage>
        <taxon>Eukaryota</taxon>
        <taxon>Metazoa</taxon>
        <taxon>Ecdysozoa</taxon>
        <taxon>Arthropoda</taxon>
        <taxon>Crustacea</taxon>
        <taxon>Oligostraca</taxon>
        <taxon>Ostracoda</taxon>
        <taxon>Podocopa</taxon>
        <taxon>Podocopida</taxon>
        <taxon>Darwinulocopina</taxon>
        <taxon>Darwinuloidea</taxon>
        <taxon>Darwinulidae</taxon>
        <taxon>Darwinula</taxon>
    </lineage>
</organism>
<dbReference type="Proteomes" id="UP000677054">
    <property type="component" value="Unassembled WGS sequence"/>
</dbReference>
<evidence type="ECO:0000313" key="3">
    <source>
        <dbReference type="EMBL" id="CAD7251371.1"/>
    </source>
</evidence>
<evidence type="ECO:0000313" key="4">
    <source>
        <dbReference type="Proteomes" id="UP000677054"/>
    </source>
</evidence>
<dbReference type="EMBL" id="LR903016">
    <property type="protein sequence ID" value="CAD7251371.1"/>
    <property type="molecule type" value="Genomic_DNA"/>
</dbReference>
<gene>
    <name evidence="3" type="ORF">DSTB1V02_LOCUS11138</name>
</gene>
<dbReference type="Gene3D" id="2.60.120.1000">
    <property type="match status" value="1"/>
</dbReference>
<evidence type="ECO:0000256" key="2">
    <source>
        <dbReference type="SAM" id="MobiDB-lite"/>
    </source>
</evidence>
<feature type="region of interest" description="Disordered" evidence="2">
    <location>
        <begin position="562"/>
        <end position="678"/>
    </location>
</feature>
<dbReference type="OrthoDB" id="5989513at2759"/>
<proteinExistence type="predicted"/>
<feature type="compositionally biased region" description="Basic and acidic residues" evidence="2">
    <location>
        <begin position="565"/>
        <end position="578"/>
    </location>
</feature>
<feature type="region of interest" description="Disordered" evidence="2">
    <location>
        <begin position="804"/>
        <end position="834"/>
    </location>
</feature>
<dbReference type="AlphaFoldDB" id="A0A7R9FQJ0"/>
<accession>A0A7R9FQJ0</accession>
<dbReference type="EMBL" id="CAJPEV010003499">
    <property type="protein sequence ID" value="CAG0899890.1"/>
    <property type="molecule type" value="Genomic_DNA"/>
</dbReference>
<keyword evidence="4" id="KW-1185">Reference proteome</keyword>
<feature type="coiled-coil region" evidence="1">
    <location>
        <begin position="19"/>
        <end position="102"/>
    </location>
</feature>
<protein>
    <submittedName>
        <fullName evidence="3">Uncharacterized protein</fullName>
    </submittedName>
</protein>
<evidence type="ECO:0000256" key="1">
    <source>
        <dbReference type="SAM" id="Coils"/>
    </source>
</evidence>
<sequence length="834" mass="93690">MKVDYGQLWNDKESLRYDQNKLKYDNENMRKDNENLRKDTENLRNGTENMRKDLENLTENHENLRKDYENLRNDTENLRKYTEKLSEDNENLRKDYENLKTSRQESIFERDELKHQLNTMEGRLQYQEAISLQITPRTCQTLADLGVTRTGEYFVDPDGVLIGDTPIKVLCDMQTDPVSTIVLHDSMGNTAIDRCAHPGCYNHSIKYGATMKQMVALIKQSKSCKQQIRYDCLATALTTGDIHYAWWVDRHGKPQYYWDGSNAGQHICKCRHSGNCTLSNLPCNCDARAPRWESDSGAITNETALPVTELRFGGLPFEGQKANYTLGGLTCKGKAPPPGNPAESCSTLRRAGNTRPGYYLINPKKGRLDVVMCRMDLEETDPKFQVETSARIAGAGFLHGKISSPDNPAKSCSSLRQAGNANPGYYLINPKEGRLDVVMCRMDLEETNPKFQVETSARIAGAGFLHGKISSPDNPAKSCSSLRQAGNANPGYYLINPKEGRLDVVMCRMDLKETDPKFQVETSARILGEGVYFDVYYPNCGALGVQRYYVAQVNFPYDSIEQEGEVTRQEEEEDRRLGEVTNSLVPGDEADVGELGDNPTDSCGPRDIVGRTVGQGQGQEGYALRSRGPVPDLPRVMPSSRAPRVNQVPKEKRVRWADQAGPSDPEISEDQDSEGDSDPTILALQAMSQENEGDTVSPVEIKMAEECDKWTLIVEVPFIRYRTVVASFLAELQTFEGFLHDEIWPRFQQGPQSGSSKDPPRNDTKLLEDLLMLLNREVEQMKKGIKEVLSTLNRLQETVAVPDREKRRMNPSAPKCPTPFPEVAYSPGENEVDV</sequence>
<feature type="compositionally biased region" description="Acidic residues" evidence="2">
    <location>
        <begin position="666"/>
        <end position="677"/>
    </location>
</feature>
<name>A0A7R9FQJ0_9CRUS</name>